<accession>A0A919U5T6</accession>
<comment type="caution">
    <text evidence="3">The sequence shown here is derived from an EMBL/GenBank/DDBJ whole genome shotgun (WGS) entry which is preliminary data.</text>
</comment>
<dbReference type="AlphaFoldDB" id="A0A919U5T6"/>
<gene>
    <name evidence="3" type="ORF">Dsi01nite_017000</name>
</gene>
<dbReference type="InterPro" id="IPR050228">
    <property type="entry name" value="Carboxylesterase_BioH"/>
</dbReference>
<evidence type="ECO:0000313" key="4">
    <source>
        <dbReference type="Proteomes" id="UP000660611"/>
    </source>
</evidence>
<evidence type="ECO:0000256" key="1">
    <source>
        <dbReference type="SAM" id="MobiDB-lite"/>
    </source>
</evidence>
<dbReference type="PANTHER" id="PTHR43194">
    <property type="entry name" value="HYDROLASE ALPHA/BETA FOLD FAMILY"/>
    <property type="match status" value="1"/>
</dbReference>
<evidence type="ECO:0000313" key="3">
    <source>
        <dbReference type="EMBL" id="GIG43659.1"/>
    </source>
</evidence>
<dbReference type="GO" id="GO:0003824">
    <property type="term" value="F:catalytic activity"/>
    <property type="evidence" value="ECO:0007669"/>
    <property type="project" value="UniProtKB-ARBA"/>
</dbReference>
<dbReference type="EMBL" id="BONQ01000025">
    <property type="protein sequence ID" value="GIG43659.1"/>
    <property type="molecule type" value="Genomic_DNA"/>
</dbReference>
<dbReference type="PRINTS" id="PR00111">
    <property type="entry name" value="ABHYDROLASE"/>
</dbReference>
<feature type="domain" description="AB hydrolase-1" evidence="2">
    <location>
        <begin position="16"/>
        <end position="116"/>
    </location>
</feature>
<dbReference type="PANTHER" id="PTHR43194:SF2">
    <property type="entry name" value="PEROXISOMAL MEMBRANE PROTEIN LPX1"/>
    <property type="match status" value="1"/>
</dbReference>
<protein>
    <recommendedName>
        <fullName evidence="2">AB hydrolase-1 domain-containing protein</fullName>
    </recommendedName>
</protein>
<dbReference type="Pfam" id="PF00561">
    <property type="entry name" value="Abhydrolase_1"/>
    <property type="match status" value="1"/>
</dbReference>
<dbReference type="InterPro" id="IPR029058">
    <property type="entry name" value="AB_hydrolase_fold"/>
</dbReference>
<dbReference type="SUPFAM" id="SSF53474">
    <property type="entry name" value="alpha/beta-Hydrolases"/>
    <property type="match status" value="1"/>
</dbReference>
<keyword evidence="4" id="KW-1185">Reference proteome</keyword>
<sequence length="251" mass="26962">MAVALHHRVDGPADAPAVVLLHGGGSRGATWDLFAPALVAAGHRVVVPDLRGHADSPRCRPYTLEHHRDDVLALLDRLELHRVTLVGHSLGGFAATLVAQEQPERIRRLVLEDPPAPPRRSAGKLSLGRLLLLSIGTADPRRRYDRLALTSAITQLRQAHSGWWDALPTITAPTLLLSGGPGSHIAPARLAEVAALIPRCDLVTVPVGHRIHSTAPEDFRRTVLNFLGEAVLDGDPAPTSPAEDAVREEQP</sequence>
<evidence type="ECO:0000259" key="2">
    <source>
        <dbReference type="Pfam" id="PF00561"/>
    </source>
</evidence>
<organism evidence="3 4">
    <name type="scientific">Dactylosporangium siamense</name>
    <dbReference type="NCBI Taxonomy" id="685454"/>
    <lineage>
        <taxon>Bacteria</taxon>
        <taxon>Bacillati</taxon>
        <taxon>Actinomycetota</taxon>
        <taxon>Actinomycetes</taxon>
        <taxon>Micromonosporales</taxon>
        <taxon>Micromonosporaceae</taxon>
        <taxon>Dactylosporangium</taxon>
    </lineage>
</organism>
<feature type="region of interest" description="Disordered" evidence="1">
    <location>
        <begin position="232"/>
        <end position="251"/>
    </location>
</feature>
<name>A0A919U5T6_9ACTN</name>
<dbReference type="Gene3D" id="3.40.50.1820">
    <property type="entry name" value="alpha/beta hydrolase"/>
    <property type="match status" value="1"/>
</dbReference>
<proteinExistence type="predicted"/>
<reference evidence="3" key="1">
    <citation type="submission" date="2021-01" db="EMBL/GenBank/DDBJ databases">
        <title>Whole genome shotgun sequence of Dactylosporangium siamense NBRC 106093.</title>
        <authorList>
            <person name="Komaki H."/>
            <person name="Tamura T."/>
        </authorList>
    </citation>
    <scope>NUCLEOTIDE SEQUENCE</scope>
    <source>
        <strain evidence="3">NBRC 106093</strain>
    </source>
</reference>
<dbReference type="Proteomes" id="UP000660611">
    <property type="component" value="Unassembled WGS sequence"/>
</dbReference>
<dbReference type="RefSeq" id="WP_203845508.1">
    <property type="nucleotide sequence ID" value="NZ_BAAAVW010000004.1"/>
</dbReference>
<dbReference type="InterPro" id="IPR000073">
    <property type="entry name" value="AB_hydrolase_1"/>
</dbReference>